<feature type="domain" description="EF-hand" evidence="4">
    <location>
        <begin position="400"/>
        <end position="435"/>
    </location>
</feature>
<dbReference type="SMART" id="SM00054">
    <property type="entry name" value="EFh"/>
    <property type="match status" value="4"/>
</dbReference>
<dbReference type="STRING" id="4615.A0A199VA51"/>
<dbReference type="InterPro" id="IPR002048">
    <property type="entry name" value="EF_hand_dom"/>
</dbReference>
<dbReference type="InterPro" id="IPR018247">
    <property type="entry name" value="EF_Hand_1_Ca_BS"/>
</dbReference>
<feature type="compositionally biased region" description="Polar residues" evidence="2">
    <location>
        <begin position="105"/>
        <end position="121"/>
    </location>
</feature>
<feature type="region of interest" description="Disordered" evidence="2">
    <location>
        <begin position="105"/>
        <end position="143"/>
    </location>
</feature>
<evidence type="ECO:0000259" key="4">
    <source>
        <dbReference type="PROSITE" id="PS50222"/>
    </source>
</evidence>
<evidence type="ECO:0000256" key="2">
    <source>
        <dbReference type="SAM" id="MobiDB-lite"/>
    </source>
</evidence>
<feature type="compositionally biased region" description="Low complexity" evidence="2">
    <location>
        <begin position="988"/>
        <end position="997"/>
    </location>
</feature>
<feature type="region of interest" description="Disordered" evidence="2">
    <location>
        <begin position="773"/>
        <end position="902"/>
    </location>
</feature>
<feature type="domain" description="EF-hand" evidence="4">
    <location>
        <begin position="38"/>
        <end position="71"/>
    </location>
</feature>
<feature type="compositionally biased region" description="Low complexity" evidence="2">
    <location>
        <begin position="813"/>
        <end position="825"/>
    </location>
</feature>
<feature type="domain" description="EH" evidence="3">
    <location>
        <begin position="3"/>
        <end position="93"/>
    </location>
</feature>
<evidence type="ECO:0000313" key="6">
    <source>
        <dbReference type="Proteomes" id="UP000092600"/>
    </source>
</evidence>
<dbReference type="GO" id="GO:0006897">
    <property type="term" value="P:endocytosis"/>
    <property type="evidence" value="ECO:0007669"/>
    <property type="project" value="TreeGrafter"/>
</dbReference>
<dbReference type="Gene3D" id="1.10.238.10">
    <property type="entry name" value="EF-hand"/>
    <property type="match status" value="2"/>
</dbReference>
<reference evidence="5 6" key="1">
    <citation type="journal article" date="2016" name="DNA Res.">
        <title>The draft genome of MD-2 pineapple using hybrid error correction of long reads.</title>
        <authorList>
            <person name="Redwan R.M."/>
            <person name="Saidin A."/>
            <person name="Kumar S.V."/>
        </authorList>
    </citation>
    <scope>NUCLEOTIDE SEQUENCE [LARGE SCALE GENOMIC DNA]</scope>
    <source>
        <strain evidence="6">cv. MD2</strain>
        <tissue evidence="5">Leaf</tissue>
    </source>
</reference>
<proteinExistence type="predicted"/>
<feature type="domain" description="EH" evidence="3">
    <location>
        <begin position="401"/>
        <end position="483"/>
    </location>
</feature>
<dbReference type="InterPro" id="IPR011992">
    <property type="entry name" value="EF-hand-dom_pair"/>
</dbReference>
<dbReference type="PANTHER" id="PTHR11216">
    <property type="entry name" value="EH DOMAIN"/>
    <property type="match status" value="1"/>
</dbReference>
<feature type="domain" description="EF-hand" evidence="4">
    <location>
        <begin position="437"/>
        <end position="469"/>
    </location>
</feature>
<sequence>MANLEVFEAYFKRADLDQDGRISGAEAVAFLQGSNLPKHILAQIWMYADQNRSGFLGRHEFYNLLKLVTVAQSGRELSPEMVKSALYGPAASKIPAPQINAVPSSAAQMNSAAAPTTQKNSLPPPSNQMGASAPPQNLGYRAPQAPYSNLGVNQQVLSSNTAFMRPPQAAPSPSMQQMPGVNRGLTGGGVAGPTLPGSNTMGLATDWFGNKSAGGSVGSTTQPPLRGITPSQRPEGFGLALSSATAMTPRPPTQSITPSVLPTKPLDPMLPTIGQAANGSKPLVVSENSFSSASGLGGNLISTSSQAMPIASTLAFSANSMPNSSSLPSVSSNSQNVLAQLDPIQSTTRIPPGGTQLQQTKSGVNNIQSTPVLPTSNVSAGLASSSSGQSQVQWPKIAQSDIQKYTKVFVEVDKDRDGKITGEQARNLFLSWRLPREVLKQVWDLSDQDNDSMLSLREFCIALYLMERYREGCPLPAMLPDSLKYDETLLRATGLPATTYGGPTWQPNAGFPQGIPGARPVVAPAGIRPPIQTYMPSQIDAAVQPGQQKPRMPGLDNYVVDQISKDKQSTERPEHQEATDSGKKVQEMEKQILDSKEKIEFYRNKMQDLVLYKSRCDNRLNEIAERASADKREVELLGKKYEEKYKQVGEIASQLAVQEVTFRDVQERKLELHNAIVKMEQGGSADGLLQVRADRIQNDLEELEKALGERCKQFGLHVKPATSIELPFGWQPGAQEGAVDWDEDWDKFEDEGFVLVKGLNEEVQNALFGSMDEFSPSASSSNGHLKNEKHYNAGERATETEATYEHSEEEARSSGSSGRSPFHSSQFGVHDNSPRTKDSYSDHDGAESRTSGNKYDEPSWTFEDTDSVWGSNAMHTTEDDHQGGTRNSFSGSGDFGLNPLRVDSPSAASVFGKGKRSPFFEDSVPSSPAFNSGFGFSPKFNESRDDNSFGYGRFDSFKTQDSGFFPQDKSFARSDSMSSTKDDRFSRFDSISSSRNFGHSRGFESFDEADPFGSTGPFKSSGSH</sequence>
<dbReference type="AlphaFoldDB" id="A0A199VA51"/>
<dbReference type="SUPFAM" id="SSF47473">
    <property type="entry name" value="EF-hand"/>
    <property type="match status" value="2"/>
</dbReference>
<dbReference type="GO" id="GO:0005886">
    <property type="term" value="C:plasma membrane"/>
    <property type="evidence" value="ECO:0007669"/>
    <property type="project" value="TreeGrafter"/>
</dbReference>
<dbReference type="GO" id="GO:0005737">
    <property type="term" value="C:cytoplasm"/>
    <property type="evidence" value="ECO:0007669"/>
    <property type="project" value="TreeGrafter"/>
</dbReference>
<keyword evidence="1" id="KW-0106">Calcium</keyword>
<comment type="caution">
    <text evidence="5">The sequence shown here is derived from an EMBL/GenBank/DDBJ whole genome shotgun (WGS) entry which is preliminary data.</text>
</comment>
<evidence type="ECO:0000313" key="5">
    <source>
        <dbReference type="EMBL" id="OAY73969.1"/>
    </source>
</evidence>
<dbReference type="GO" id="GO:0016197">
    <property type="term" value="P:endosomal transport"/>
    <property type="evidence" value="ECO:0007669"/>
    <property type="project" value="TreeGrafter"/>
</dbReference>
<gene>
    <name evidence="5" type="ORF">ACMD2_15726</name>
</gene>
<dbReference type="Pfam" id="PF12763">
    <property type="entry name" value="EH"/>
    <property type="match status" value="2"/>
</dbReference>
<dbReference type="PROSITE" id="PS00018">
    <property type="entry name" value="EF_HAND_1"/>
    <property type="match status" value="1"/>
</dbReference>
<evidence type="ECO:0000256" key="1">
    <source>
        <dbReference type="ARBA" id="ARBA00022837"/>
    </source>
</evidence>
<feature type="region of interest" description="Disordered" evidence="2">
    <location>
        <begin position="951"/>
        <end position="1024"/>
    </location>
</feature>
<organism evidence="5 6">
    <name type="scientific">Ananas comosus</name>
    <name type="common">Pineapple</name>
    <name type="synonym">Ananas ananas</name>
    <dbReference type="NCBI Taxonomy" id="4615"/>
    <lineage>
        <taxon>Eukaryota</taxon>
        <taxon>Viridiplantae</taxon>
        <taxon>Streptophyta</taxon>
        <taxon>Embryophyta</taxon>
        <taxon>Tracheophyta</taxon>
        <taxon>Spermatophyta</taxon>
        <taxon>Magnoliopsida</taxon>
        <taxon>Liliopsida</taxon>
        <taxon>Poales</taxon>
        <taxon>Bromeliaceae</taxon>
        <taxon>Bromelioideae</taxon>
        <taxon>Ananas</taxon>
    </lineage>
</organism>
<evidence type="ECO:0000259" key="3">
    <source>
        <dbReference type="PROSITE" id="PS50031"/>
    </source>
</evidence>
<dbReference type="InterPro" id="IPR000261">
    <property type="entry name" value="EH_dom"/>
</dbReference>
<feature type="region of interest" description="Disordered" evidence="2">
    <location>
        <begin position="565"/>
        <end position="587"/>
    </location>
</feature>
<dbReference type="Proteomes" id="UP000092600">
    <property type="component" value="Unassembled WGS sequence"/>
</dbReference>
<dbReference type="SMART" id="SM00027">
    <property type="entry name" value="EH"/>
    <property type="match status" value="2"/>
</dbReference>
<dbReference type="GO" id="GO:0005509">
    <property type="term" value="F:calcium ion binding"/>
    <property type="evidence" value="ECO:0007669"/>
    <property type="project" value="InterPro"/>
</dbReference>
<feature type="compositionally biased region" description="Basic and acidic residues" evidence="2">
    <location>
        <begin position="785"/>
        <end position="812"/>
    </location>
</feature>
<dbReference type="CDD" id="cd00052">
    <property type="entry name" value="EH"/>
    <property type="match status" value="2"/>
</dbReference>
<feature type="compositionally biased region" description="Basic and acidic residues" evidence="2">
    <location>
        <begin position="832"/>
        <end position="847"/>
    </location>
</feature>
<feature type="domain" description="EF-hand" evidence="4">
    <location>
        <begin position="2"/>
        <end position="37"/>
    </location>
</feature>
<dbReference type="PANTHER" id="PTHR11216:SF161">
    <property type="entry name" value="CALCIUM-BINDING EF HAND FAMILY PROTEIN"/>
    <property type="match status" value="1"/>
</dbReference>
<feature type="region of interest" description="Disordered" evidence="2">
    <location>
        <begin position="345"/>
        <end position="370"/>
    </location>
</feature>
<name>A0A199VA51_ANACO</name>
<protein>
    <submittedName>
        <fullName evidence="5">Putative calcium-binding protein</fullName>
    </submittedName>
</protein>
<dbReference type="PROSITE" id="PS50222">
    <property type="entry name" value="EF_HAND_2"/>
    <property type="match status" value="4"/>
</dbReference>
<accession>A0A199VA51</accession>
<dbReference type="PROSITE" id="PS50031">
    <property type="entry name" value="EH"/>
    <property type="match status" value="2"/>
</dbReference>
<dbReference type="EMBL" id="LSRQ01002554">
    <property type="protein sequence ID" value="OAY73969.1"/>
    <property type="molecule type" value="Genomic_DNA"/>
</dbReference>